<evidence type="ECO:0000313" key="3">
    <source>
        <dbReference type="Proteomes" id="UP000467841"/>
    </source>
</evidence>
<organism evidence="2 3">
    <name type="scientific">Microthlaspi erraticum</name>
    <dbReference type="NCBI Taxonomy" id="1685480"/>
    <lineage>
        <taxon>Eukaryota</taxon>
        <taxon>Viridiplantae</taxon>
        <taxon>Streptophyta</taxon>
        <taxon>Embryophyta</taxon>
        <taxon>Tracheophyta</taxon>
        <taxon>Spermatophyta</taxon>
        <taxon>Magnoliopsida</taxon>
        <taxon>eudicotyledons</taxon>
        <taxon>Gunneridae</taxon>
        <taxon>Pentapetalae</taxon>
        <taxon>rosids</taxon>
        <taxon>malvids</taxon>
        <taxon>Brassicales</taxon>
        <taxon>Brassicaceae</taxon>
        <taxon>Coluteocarpeae</taxon>
        <taxon>Microthlaspi</taxon>
    </lineage>
</organism>
<feature type="compositionally biased region" description="Low complexity" evidence="1">
    <location>
        <begin position="47"/>
        <end position="57"/>
    </location>
</feature>
<evidence type="ECO:0000256" key="1">
    <source>
        <dbReference type="SAM" id="MobiDB-lite"/>
    </source>
</evidence>
<name>A0A6D2IGW1_9BRAS</name>
<gene>
    <name evidence="2" type="ORF">MERR_LOCUS13103</name>
</gene>
<comment type="caution">
    <text evidence="2">The sequence shown here is derived from an EMBL/GenBank/DDBJ whole genome shotgun (WGS) entry which is preliminary data.</text>
</comment>
<protein>
    <submittedName>
        <fullName evidence="2">Uncharacterized protein</fullName>
    </submittedName>
</protein>
<proteinExistence type="predicted"/>
<dbReference type="EMBL" id="CACVBM020001045">
    <property type="protein sequence ID" value="CAA7025868.1"/>
    <property type="molecule type" value="Genomic_DNA"/>
</dbReference>
<reference evidence="2" key="1">
    <citation type="submission" date="2020-01" db="EMBL/GenBank/DDBJ databases">
        <authorList>
            <person name="Mishra B."/>
        </authorList>
    </citation>
    <scope>NUCLEOTIDE SEQUENCE [LARGE SCALE GENOMIC DNA]</scope>
</reference>
<accession>A0A6D2IGW1</accession>
<feature type="region of interest" description="Disordered" evidence="1">
    <location>
        <begin position="1"/>
        <end position="69"/>
    </location>
</feature>
<sequence>MSPAEATIPGLRRTHLPNNASTEQQHDQGLARLRRRAPRPGPPPDPRTTSSWQQSTTTRERSADLSPKATSCCAKYLKTLEKSTQGSSALTGKAPTS</sequence>
<dbReference type="AlphaFoldDB" id="A0A6D2IGW1"/>
<keyword evidence="3" id="KW-1185">Reference proteome</keyword>
<dbReference type="Proteomes" id="UP000467841">
    <property type="component" value="Unassembled WGS sequence"/>
</dbReference>
<evidence type="ECO:0000313" key="2">
    <source>
        <dbReference type="EMBL" id="CAA7025868.1"/>
    </source>
</evidence>